<accession>A0A133KCZ6</accession>
<evidence type="ECO:0000313" key="7">
    <source>
        <dbReference type="Proteomes" id="UP000070383"/>
    </source>
</evidence>
<reference evidence="7" key="1">
    <citation type="submission" date="2016-01" db="EMBL/GenBank/DDBJ databases">
        <authorList>
            <person name="Mitreva M."/>
            <person name="Pepin K.H."/>
            <person name="Mihindukulasuriya K.A."/>
            <person name="Fulton R."/>
            <person name="Fronick C."/>
            <person name="O'Laughlin M."/>
            <person name="Miner T."/>
            <person name="Herter B."/>
            <person name="Rosa B.A."/>
            <person name="Cordes M."/>
            <person name="Tomlinson C."/>
            <person name="Wollam A."/>
            <person name="Palsikar V.B."/>
            <person name="Mardis E.R."/>
            <person name="Wilson R.K."/>
        </authorList>
    </citation>
    <scope>NUCLEOTIDE SEQUENCE [LARGE SCALE GENOMIC DNA]</scope>
    <source>
        <strain evidence="7">MJR8151</strain>
    </source>
</reference>
<comment type="similarity">
    <text evidence="1 4">Belongs to the prolyl-tRNA editing family. YbaK/EbsC subfamily.</text>
</comment>
<evidence type="ECO:0000259" key="5">
    <source>
        <dbReference type="Pfam" id="PF04073"/>
    </source>
</evidence>
<dbReference type="Gene3D" id="3.90.960.10">
    <property type="entry name" value="YbaK/aminoacyl-tRNA synthetase-associated domain"/>
    <property type="match status" value="1"/>
</dbReference>
<dbReference type="EC" id="4.2.-.-" evidence="4"/>
<name>A0A133KCZ6_9FIRM</name>
<dbReference type="CDD" id="cd00002">
    <property type="entry name" value="YbaK_deacylase"/>
    <property type="match status" value="1"/>
</dbReference>
<keyword evidence="3 4" id="KW-0456">Lyase</keyword>
<evidence type="ECO:0000256" key="3">
    <source>
        <dbReference type="ARBA" id="ARBA00023239"/>
    </source>
</evidence>
<evidence type="ECO:0000256" key="2">
    <source>
        <dbReference type="ARBA" id="ARBA00022917"/>
    </source>
</evidence>
<organism evidence="6 7">
    <name type="scientific">Anaerococcus tetradius</name>
    <dbReference type="NCBI Taxonomy" id="33036"/>
    <lineage>
        <taxon>Bacteria</taxon>
        <taxon>Bacillati</taxon>
        <taxon>Bacillota</taxon>
        <taxon>Tissierellia</taxon>
        <taxon>Tissierellales</taxon>
        <taxon>Peptoniphilaceae</taxon>
        <taxon>Anaerococcus</taxon>
    </lineage>
</organism>
<dbReference type="PATRIC" id="fig|33036.3.peg.1469"/>
<dbReference type="InterPro" id="IPR007214">
    <property type="entry name" value="YbaK/aa-tRNA-synth-assoc-dom"/>
</dbReference>
<evidence type="ECO:0000313" key="6">
    <source>
        <dbReference type="EMBL" id="KWZ77357.1"/>
    </source>
</evidence>
<keyword evidence="2 4" id="KW-0648">Protein biosynthesis</keyword>
<dbReference type="EMBL" id="LRPM01000054">
    <property type="protein sequence ID" value="KWZ77357.1"/>
    <property type="molecule type" value="Genomic_DNA"/>
</dbReference>
<dbReference type="PANTHER" id="PTHR30411">
    <property type="entry name" value="CYTOPLASMIC PROTEIN"/>
    <property type="match status" value="1"/>
</dbReference>
<dbReference type="AlphaFoldDB" id="A0A133KCZ6"/>
<evidence type="ECO:0000256" key="4">
    <source>
        <dbReference type="PIRNR" id="PIRNR006181"/>
    </source>
</evidence>
<dbReference type="InterPro" id="IPR036754">
    <property type="entry name" value="YbaK/aa-tRNA-synt-asso_dom_sf"/>
</dbReference>
<dbReference type="RefSeq" id="WP_004836930.1">
    <property type="nucleotide sequence ID" value="NZ_CAMUDP010000021.1"/>
</dbReference>
<dbReference type="GO" id="GO:0016829">
    <property type="term" value="F:lyase activity"/>
    <property type="evidence" value="ECO:0007669"/>
    <property type="project" value="UniProtKB-KW"/>
</dbReference>
<feature type="domain" description="YbaK/aminoacyl-tRNA synthetase-associated" evidence="5">
    <location>
        <begin position="33"/>
        <end position="148"/>
    </location>
</feature>
<comment type="caution">
    <text evidence="6">The sequence shown here is derived from an EMBL/GenBank/DDBJ whole genome shotgun (WGS) entry which is preliminary data.</text>
</comment>
<dbReference type="GO" id="GO:0006412">
    <property type="term" value="P:translation"/>
    <property type="evidence" value="ECO:0007669"/>
    <property type="project" value="UniProtKB-KW"/>
</dbReference>
<dbReference type="PIRSF" id="PIRSF006181">
    <property type="entry name" value="EbsC_YbaK"/>
    <property type="match status" value="1"/>
</dbReference>
<dbReference type="Proteomes" id="UP000070383">
    <property type="component" value="Unassembled WGS sequence"/>
</dbReference>
<dbReference type="SUPFAM" id="SSF55826">
    <property type="entry name" value="YbaK/ProRS associated domain"/>
    <property type="match status" value="1"/>
</dbReference>
<sequence>MKKEIKTNAMRILDNLNIEYEHVDYDLDGEFTSAVDIAEKTHEDVDIIYKTLATLSKDGEVFILVVPAASTIDFKKASKVCKVKSLSMLHLKDLKKTIGYERGATTALAMKKDYPVFLDIRAKDHDIIKVSAGKIGHGLRLKPDDFLRATKGAYGDIINEID</sequence>
<gene>
    <name evidence="6" type="ORF">HMPREF3200_01485</name>
</gene>
<dbReference type="InterPro" id="IPR004369">
    <property type="entry name" value="Prolyl-tRNA_editing_YbaK/EbsC"/>
</dbReference>
<dbReference type="Pfam" id="PF04073">
    <property type="entry name" value="tRNA_edit"/>
    <property type="match status" value="1"/>
</dbReference>
<dbReference type="PANTHER" id="PTHR30411:SF0">
    <property type="entry name" value="CYS-TRNA(PRO)_CYS-TRNA(CYS) DEACYLASE YBAK"/>
    <property type="match status" value="1"/>
</dbReference>
<dbReference type="OrthoDB" id="9809296at2"/>
<evidence type="ECO:0000256" key="1">
    <source>
        <dbReference type="ARBA" id="ARBA00009798"/>
    </source>
</evidence>
<keyword evidence="7" id="KW-1185">Reference proteome</keyword>
<protein>
    <recommendedName>
        <fullName evidence="4">Cys-tRNA(Pro)/Cys-tRNA(Cys) deacylase</fullName>
        <ecNumber evidence="4">4.2.-.-</ecNumber>
    </recommendedName>
</protein>
<proteinExistence type="inferred from homology"/>
<dbReference type="GO" id="GO:0002161">
    <property type="term" value="F:aminoacyl-tRNA deacylase activity"/>
    <property type="evidence" value="ECO:0007669"/>
    <property type="project" value="InterPro"/>
</dbReference>
<dbReference type="STRING" id="33036.HMPREF3200_01485"/>